<dbReference type="GO" id="GO:0043235">
    <property type="term" value="C:receptor complex"/>
    <property type="evidence" value="ECO:0007669"/>
    <property type="project" value="UniProtKB-ARBA"/>
</dbReference>
<keyword evidence="11 23" id="KW-0479">Metal-binding</keyword>
<dbReference type="FunFam" id="1.20.5.170:FF:000035">
    <property type="entry name" value="TNF receptor-associated factor"/>
    <property type="match status" value="1"/>
</dbReference>
<keyword evidence="25" id="KW-0812">Transmembrane</keyword>
<evidence type="ECO:0000256" key="11">
    <source>
        <dbReference type="ARBA" id="ARBA00022723"/>
    </source>
</evidence>
<dbReference type="Pfam" id="PF02893">
    <property type="entry name" value="GRAM"/>
    <property type="match status" value="1"/>
</dbReference>
<dbReference type="GO" id="GO:0043123">
    <property type="term" value="P:positive regulation of canonical NF-kappaB signal transduction"/>
    <property type="evidence" value="ECO:0007669"/>
    <property type="project" value="UniProtKB-ARBA"/>
</dbReference>
<comment type="pathway">
    <text evidence="3">Protein modification; protein ubiquitination.</text>
</comment>
<dbReference type="AlphaFoldDB" id="A0A6A4SHM2"/>
<keyword evidence="19" id="KW-0446">Lipid-binding</keyword>
<dbReference type="SUPFAM" id="SSF57953">
    <property type="entry name" value="Trimerization domain of TRAF"/>
    <property type="match status" value="1"/>
</dbReference>
<dbReference type="PROSITE" id="PS50144">
    <property type="entry name" value="MATH"/>
    <property type="match status" value="1"/>
</dbReference>
<dbReference type="SUPFAM" id="SSF57850">
    <property type="entry name" value="RING/U-box"/>
    <property type="match status" value="1"/>
</dbReference>
<dbReference type="GO" id="GO:0005829">
    <property type="term" value="C:cytosol"/>
    <property type="evidence" value="ECO:0007669"/>
    <property type="project" value="InterPro"/>
</dbReference>
<evidence type="ECO:0000256" key="19">
    <source>
        <dbReference type="ARBA" id="ARBA00023121"/>
    </source>
</evidence>
<keyword evidence="18" id="KW-0175">Coiled coil</keyword>
<dbReference type="InterPro" id="IPR013083">
    <property type="entry name" value="Znf_RING/FYVE/PHD"/>
</dbReference>
<evidence type="ECO:0000256" key="22">
    <source>
        <dbReference type="ARBA" id="ARBA00078049"/>
    </source>
</evidence>
<dbReference type="GO" id="GO:0030674">
    <property type="term" value="F:protein-macromolecule adaptor activity"/>
    <property type="evidence" value="ECO:0007669"/>
    <property type="project" value="UniProtKB-ARBA"/>
</dbReference>
<dbReference type="InterPro" id="IPR032070">
    <property type="entry name" value="TRAF_BIRC3-bd"/>
</dbReference>
<evidence type="ECO:0000256" key="1">
    <source>
        <dbReference type="ARBA" id="ARBA00000900"/>
    </source>
</evidence>
<comment type="catalytic activity">
    <reaction evidence="1">
        <text>S-ubiquitinyl-[E2 ubiquitin-conjugating enzyme]-L-cysteine + [acceptor protein]-L-lysine = [E2 ubiquitin-conjugating enzyme]-L-cysteine + N(6)-ubiquitinyl-[acceptor protein]-L-lysine.</text>
        <dbReference type="EC" id="2.3.2.27"/>
    </reaction>
</comment>
<comment type="similarity">
    <text evidence="4">Belongs to the TNF receptor-associated factor family. A subfamily.</text>
</comment>
<evidence type="ECO:0000256" key="15">
    <source>
        <dbReference type="ARBA" id="ARBA00022833"/>
    </source>
</evidence>
<organism evidence="29 30">
    <name type="scientific">Scophthalmus maximus</name>
    <name type="common">Turbot</name>
    <name type="synonym">Psetta maxima</name>
    <dbReference type="NCBI Taxonomy" id="52904"/>
    <lineage>
        <taxon>Eukaryota</taxon>
        <taxon>Metazoa</taxon>
        <taxon>Chordata</taxon>
        <taxon>Craniata</taxon>
        <taxon>Vertebrata</taxon>
        <taxon>Euteleostomi</taxon>
        <taxon>Actinopterygii</taxon>
        <taxon>Neopterygii</taxon>
        <taxon>Teleostei</taxon>
        <taxon>Neoteleostei</taxon>
        <taxon>Acanthomorphata</taxon>
        <taxon>Carangaria</taxon>
        <taxon>Pleuronectiformes</taxon>
        <taxon>Pleuronectoidei</taxon>
        <taxon>Scophthalmidae</taxon>
        <taxon>Scophthalmus</taxon>
    </lineage>
</organism>
<keyword evidence="7" id="KW-1017">Isopeptide bond</keyword>
<name>A0A6A4SHM2_SCOMX</name>
<evidence type="ECO:0000256" key="14">
    <source>
        <dbReference type="ARBA" id="ARBA00022786"/>
    </source>
</evidence>
<evidence type="ECO:0000256" key="20">
    <source>
        <dbReference type="ARBA" id="ARBA00072827"/>
    </source>
</evidence>
<evidence type="ECO:0000256" key="4">
    <source>
        <dbReference type="ARBA" id="ARBA00006608"/>
    </source>
</evidence>
<dbReference type="PROSITE" id="PS50089">
    <property type="entry name" value="ZF_RING_2"/>
    <property type="match status" value="1"/>
</dbReference>
<evidence type="ECO:0000256" key="6">
    <source>
        <dbReference type="ARBA" id="ARBA00022490"/>
    </source>
</evidence>
<dbReference type="FunFam" id="3.30.40.10:FF:000291">
    <property type="entry name" value="TNF receptor-associated factor"/>
    <property type="match status" value="1"/>
</dbReference>
<dbReference type="Gene3D" id="2.30.29.30">
    <property type="entry name" value="Pleckstrin-homology domain (PH domain)/Phosphotyrosine-binding domain (PTB)"/>
    <property type="match status" value="1"/>
</dbReference>
<dbReference type="GO" id="GO:0005881">
    <property type="term" value="C:cytoplasmic microtubule"/>
    <property type="evidence" value="ECO:0007669"/>
    <property type="project" value="TreeGrafter"/>
</dbReference>
<evidence type="ECO:0000256" key="17">
    <source>
        <dbReference type="ARBA" id="ARBA00022990"/>
    </source>
</evidence>
<dbReference type="InterPro" id="IPR008974">
    <property type="entry name" value="TRAF-like"/>
</dbReference>
<dbReference type="CDD" id="cd16639">
    <property type="entry name" value="RING-HC_TRAF2"/>
    <property type="match status" value="1"/>
</dbReference>
<feature type="region of interest" description="Disordered" evidence="24">
    <location>
        <begin position="368"/>
        <end position="418"/>
    </location>
</feature>
<keyword evidence="14" id="KW-0833">Ubl conjugation pathway</keyword>
<dbReference type="SMART" id="SM00061">
    <property type="entry name" value="MATH"/>
    <property type="match status" value="1"/>
</dbReference>
<dbReference type="InterPro" id="IPR002083">
    <property type="entry name" value="MATH/TRAF_dom"/>
</dbReference>
<dbReference type="FunFam" id="2.60.210.10:FF:000035">
    <property type="entry name" value="TNF receptor-associated factor 2"/>
    <property type="match status" value="1"/>
</dbReference>
<evidence type="ECO:0000256" key="21">
    <source>
        <dbReference type="ARBA" id="ARBA00076265"/>
    </source>
</evidence>
<evidence type="ECO:0000259" key="27">
    <source>
        <dbReference type="PROSITE" id="PS50144"/>
    </source>
</evidence>
<keyword evidence="9" id="KW-0808">Transferase</keyword>
<keyword evidence="13 23" id="KW-0863">Zinc-finger</keyword>
<dbReference type="Gene3D" id="3.30.40.10">
    <property type="entry name" value="Zinc/RING finger domain, C3HC4 (zinc finger)"/>
    <property type="match status" value="3"/>
</dbReference>
<dbReference type="PANTHER" id="PTHR46645:SF2">
    <property type="entry name" value="GRAM DOMAIN-CONTAINING PROTEIN 2B"/>
    <property type="match status" value="1"/>
</dbReference>
<keyword evidence="25" id="KW-0472">Membrane</keyword>
<dbReference type="InterPro" id="IPR052633">
    <property type="entry name" value="GRAM_domain_protein_2B"/>
</dbReference>
<dbReference type="Pfam" id="PF21355">
    <property type="entry name" value="TRAF-mep_MATH"/>
    <property type="match status" value="1"/>
</dbReference>
<dbReference type="GO" id="GO:0043408">
    <property type="term" value="P:regulation of MAPK cascade"/>
    <property type="evidence" value="ECO:0007669"/>
    <property type="project" value="UniProtKB-ARBA"/>
</dbReference>
<dbReference type="SMART" id="SM00568">
    <property type="entry name" value="GRAM"/>
    <property type="match status" value="1"/>
</dbReference>
<feature type="domain" description="TRAF-type" evidence="28">
    <location>
        <begin position="521"/>
        <end position="573"/>
    </location>
</feature>
<evidence type="ECO:0000313" key="30">
    <source>
        <dbReference type="Proteomes" id="UP000438429"/>
    </source>
</evidence>
<evidence type="ECO:0000256" key="16">
    <source>
        <dbReference type="ARBA" id="ARBA00022843"/>
    </source>
</evidence>
<keyword evidence="17" id="KW-0007">Acetylation</keyword>
<keyword evidence="15 23" id="KW-0862">Zinc</keyword>
<evidence type="ECO:0000256" key="25">
    <source>
        <dbReference type="SAM" id="Phobius"/>
    </source>
</evidence>
<accession>A0A6A4SHM2</accession>
<keyword evidence="10" id="KW-0053">Apoptosis</keyword>
<dbReference type="InterPro" id="IPR004182">
    <property type="entry name" value="GRAM"/>
</dbReference>
<dbReference type="FunFam" id="2.30.29.30:FF:000086">
    <property type="entry name" value="GRAM domain-containing protein 2B isoform 2"/>
    <property type="match status" value="1"/>
</dbReference>
<evidence type="ECO:0000259" key="28">
    <source>
        <dbReference type="PROSITE" id="PS50145"/>
    </source>
</evidence>
<dbReference type="FunFam" id="3.30.40.10:FF:000189">
    <property type="entry name" value="TNF receptor-associated factor"/>
    <property type="match status" value="1"/>
</dbReference>
<dbReference type="Proteomes" id="UP000438429">
    <property type="component" value="Unassembled WGS sequence"/>
</dbReference>
<evidence type="ECO:0000256" key="8">
    <source>
        <dbReference type="ARBA" id="ARBA00022553"/>
    </source>
</evidence>
<dbReference type="GO" id="GO:0006915">
    <property type="term" value="P:apoptotic process"/>
    <property type="evidence" value="ECO:0007669"/>
    <property type="project" value="UniProtKB-KW"/>
</dbReference>
<dbReference type="Pfam" id="PF21341">
    <property type="entry name" value="TRAF2_zf"/>
    <property type="match status" value="1"/>
</dbReference>
<evidence type="ECO:0000256" key="3">
    <source>
        <dbReference type="ARBA" id="ARBA00004906"/>
    </source>
</evidence>
<dbReference type="GO" id="GO:0005164">
    <property type="term" value="F:tumor necrosis factor receptor binding"/>
    <property type="evidence" value="ECO:0007669"/>
    <property type="project" value="InterPro"/>
</dbReference>
<evidence type="ECO:0000256" key="12">
    <source>
        <dbReference type="ARBA" id="ARBA00022737"/>
    </source>
</evidence>
<feature type="region of interest" description="Disordered" evidence="24">
    <location>
        <begin position="1"/>
        <end position="61"/>
    </location>
</feature>
<evidence type="ECO:0000256" key="13">
    <source>
        <dbReference type="ARBA" id="ARBA00022771"/>
    </source>
</evidence>
<feature type="compositionally biased region" description="Polar residues" evidence="24">
    <location>
        <begin position="397"/>
        <end position="411"/>
    </location>
</feature>
<reference evidence="29 30" key="1">
    <citation type="submission" date="2019-06" db="EMBL/GenBank/DDBJ databases">
        <title>Draft genomes of female and male turbot (Scophthalmus maximus).</title>
        <authorList>
            <person name="Xu H."/>
            <person name="Xu X.-W."/>
            <person name="Shao C."/>
            <person name="Chen S."/>
        </authorList>
    </citation>
    <scope>NUCLEOTIDE SEQUENCE [LARGE SCALE GENOMIC DNA]</scope>
    <source>
        <strain evidence="29">Ysfricsl-2016a</strain>
        <tissue evidence="29">Blood</tissue>
    </source>
</reference>
<keyword evidence="6" id="KW-0963">Cytoplasm</keyword>
<evidence type="ECO:0000256" key="7">
    <source>
        <dbReference type="ARBA" id="ARBA00022499"/>
    </source>
</evidence>
<dbReference type="GO" id="GO:0008270">
    <property type="term" value="F:zinc ion binding"/>
    <property type="evidence" value="ECO:0007669"/>
    <property type="project" value="UniProtKB-KW"/>
</dbReference>
<evidence type="ECO:0000259" key="26">
    <source>
        <dbReference type="PROSITE" id="PS50089"/>
    </source>
</evidence>
<dbReference type="InterPro" id="IPR049342">
    <property type="entry name" value="TRAF1-6_MATH_dom"/>
</dbReference>
<dbReference type="FunFam" id="3.30.40.10:FF:000263">
    <property type="entry name" value="TNF receptor-associated factor"/>
    <property type="match status" value="1"/>
</dbReference>
<dbReference type="PANTHER" id="PTHR46645">
    <property type="entry name" value="GRAM DOMAIN-CONTAINING PROTEIN 2B-RELATED"/>
    <property type="match status" value="1"/>
</dbReference>
<feature type="domain" description="TRAF-type" evidence="28">
    <location>
        <begin position="574"/>
        <end position="630"/>
    </location>
</feature>
<dbReference type="Pfam" id="PF02176">
    <property type="entry name" value="zf-TRAF"/>
    <property type="match status" value="1"/>
</dbReference>
<feature type="domain" description="RING-type" evidence="26">
    <location>
        <begin position="431"/>
        <end position="469"/>
    </location>
</feature>
<protein>
    <recommendedName>
        <fullName evidence="20">TNF receptor-associated factor 2</fullName>
        <ecNumber evidence="5">2.3.2.27</ecNumber>
    </recommendedName>
    <alternativeName>
        <fullName evidence="22">E3 ubiquitin-protein ligase TRAF2</fullName>
    </alternativeName>
    <alternativeName>
        <fullName evidence="21">RING-type E3 ubiquitin transferase TRAF2</fullName>
    </alternativeName>
</protein>
<comment type="subcellular location">
    <subcellularLocation>
        <location evidence="2">Cytoplasm</location>
    </subcellularLocation>
</comment>
<dbReference type="Pfam" id="PF21363">
    <property type="entry name" value="TRAF3_RING"/>
    <property type="match status" value="1"/>
</dbReference>
<dbReference type="EC" id="2.3.2.27" evidence="5"/>
<dbReference type="InterPro" id="IPR001841">
    <property type="entry name" value="Znf_RING"/>
</dbReference>
<dbReference type="GO" id="GO:0002700">
    <property type="term" value="P:regulation of production of molecular mediator of immune response"/>
    <property type="evidence" value="ECO:0007669"/>
    <property type="project" value="UniProtKB-ARBA"/>
</dbReference>
<dbReference type="SUPFAM" id="SSF49599">
    <property type="entry name" value="TRAF domain-like"/>
    <property type="match status" value="1"/>
</dbReference>
<dbReference type="EMBL" id="VEVO01000014">
    <property type="protein sequence ID" value="KAF0031708.1"/>
    <property type="molecule type" value="Genomic_DNA"/>
</dbReference>
<dbReference type="GO" id="GO:1990604">
    <property type="term" value="C:IRE1-TRAF2-ASK1 complex"/>
    <property type="evidence" value="ECO:0007669"/>
    <property type="project" value="UniProtKB-ARBA"/>
</dbReference>
<evidence type="ECO:0000256" key="2">
    <source>
        <dbReference type="ARBA" id="ARBA00004496"/>
    </source>
</evidence>
<keyword evidence="25" id="KW-1133">Transmembrane helix</keyword>
<dbReference type="Gene3D" id="1.20.5.170">
    <property type="match status" value="1"/>
</dbReference>
<dbReference type="GO" id="GO:0070534">
    <property type="term" value="P:protein K63-linked ubiquitination"/>
    <property type="evidence" value="ECO:0007669"/>
    <property type="project" value="UniProtKB-ARBA"/>
</dbReference>
<dbReference type="GO" id="GO:0033209">
    <property type="term" value="P:tumor necrosis factor-mediated signaling pathway"/>
    <property type="evidence" value="ECO:0007669"/>
    <property type="project" value="InterPro"/>
</dbReference>
<keyword evidence="12" id="KW-0677">Repeat</keyword>
<proteinExistence type="inferred from homology"/>
<dbReference type="Pfam" id="PF16673">
    <property type="entry name" value="TRAF_BIRC3_bd"/>
    <property type="match status" value="1"/>
</dbReference>
<keyword evidence="16" id="KW-0832">Ubl conjugation</keyword>
<feature type="zinc finger region" description="TRAF-type" evidence="23">
    <location>
        <begin position="574"/>
        <end position="630"/>
    </location>
</feature>
<feature type="domain" description="MATH" evidence="27">
    <location>
        <begin position="748"/>
        <end position="893"/>
    </location>
</feature>
<comment type="caution">
    <text evidence="29">The sequence shown here is derived from an EMBL/GenBank/DDBJ whole genome shotgun (WGS) entry which is preliminary data.</text>
</comment>
<evidence type="ECO:0000256" key="23">
    <source>
        <dbReference type="PROSITE-ProRule" id="PRU00207"/>
    </source>
</evidence>
<dbReference type="GO" id="GO:1905670">
    <property type="term" value="P:TORC2 complex disassembly"/>
    <property type="evidence" value="ECO:0007669"/>
    <property type="project" value="UniProtKB-ARBA"/>
</dbReference>
<evidence type="ECO:0000256" key="24">
    <source>
        <dbReference type="SAM" id="MobiDB-lite"/>
    </source>
</evidence>
<dbReference type="InterPro" id="IPR001293">
    <property type="entry name" value="Znf_TRAF"/>
</dbReference>
<dbReference type="GO" id="GO:1905669">
    <property type="term" value="P:TORC1 complex assembly"/>
    <property type="evidence" value="ECO:0007669"/>
    <property type="project" value="UniProtKB-ARBA"/>
</dbReference>
<dbReference type="Gene3D" id="2.60.210.10">
    <property type="entry name" value="Apoptosis, Tumor Necrosis Factor Receptor Associated Protein 2, Chain A"/>
    <property type="match status" value="1"/>
</dbReference>
<dbReference type="InterPro" id="IPR027133">
    <property type="entry name" value="TRAF2_RING-HC"/>
</dbReference>
<evidence type="ECO:0000256" key="18">
    <source>
        <dbReference type="ARBA" id="ARBA00023054"/>
    </source>
</evidence>
<dbReference type="InterPro" id="IPR049441">
    <property type="entry name" value="TRAF2_Znf"/>
</dbReference>
<dbReference type="GO" id="GO:0010628">
    <property type="term" value="P:positive regulation of gene expression"/>
    <property type="evidence" value="ECO:0007669"/>
    <property type="project" value="UniProtKB-ARBA"/>
</dbReference>
<evidence type="ECO:0000313" key="29">
    <source>
        <dbReference type="EMBL" id="KAF0031708.1"/>
    </source>
</evidence>
<dbReference type="GO" id="GO:0061630">
    <property type="term" value="F:ubiquitin protein ligase activity"/>
    <property type="evidence" value="ECO:0007669"/>
    <property type="project" value="UniProtKB-EC"/>
</dbReference>
<sequence>MTERADGPSGPLCAPEQLPNKDSRGNRPTLKPAEQLSPMLTPSEIETKLESKKSQPSQLSKTNTQYHKLFKEVSKDELLKQSYTCALQKEILYQGKMFVSDNWICFHSRVFGRDTKISIPAMSVTFIKKTKTALLVPNALVIETTSDQHVFVSFLSRNATYKLLRSICIHLEDFSVEYSDLDGVVQQRRQEMMESSSSGSQTPDYDKITDFAGLPDTLVCAVKSGEVSVHADVHLQTPGLKHRAALNNGSAKPTRGVTLKGKSSAPMSLHAILLIYLVLVSVLVLSSCYMAFKIVALEQRLNSLVSMGEHIRNENAVSPRSQDALNAEIYGELTSNLFKLEKGTTSILCGYGRREHVQPAAETRLVSAQRASVAPSTRTSEFAASARDDSLDENADTMATQEPSPPSSMESNKPGFPKKILGNKLEDKHLCNCCHNILRRPFQAQCGHRFCSYCFNRAVSNGPQKCSACIKEDIFEDPTSILKQGCAFPDNAVRREVENLSAVCINESCNWKGSIKDYELTHEGKCEFMIIPCPSCKERIRFNEQERHNERECPERTLNCKYCKEPFHFKNIKAHDEICPKYPMICEGCAKKKIPREKYVDHIKFCSKFRTPCRFHVVGCDMSVEKEKIHDHERAYAYEHLNLLLHYIMGMKLQLHSEKTKVAELGRRCTELEVKSSTFENVVCVLNREVERFATTMEASNRQHKLDQDKIEALSNKVRQLERTVGLKDLTVAEMEGRLREMSATTFDGVFVWRISDFAKKRQDAIAGRAPAMFSPAFYTNKYGYKMCLRIYLNGDGTGRGSHLSLFFVVMRGLSDALLKWPFNQKVTLMLLDQSNREHIIDAFRPDVTSSSFQRPVSEMNIASGCPLFCPLSKLDAKNSYIRDDTIFIKAIVDLTGL</sequence>
<feature type="zinc finger region" description="TRAF-type" evidence="23">
    <location>
        <begin position="521"/>
        <end position="573"/>
    </location>
</feature>
<evidence type="ECO:0000256" key="5">
    <source>
        <dbReference type="ARBA" id="ARBA00012483"/>
    </source>
</evidence>
<dbReference type="GO" id="GO:0008289">
    <property type="term" value="F:lipid binding"/>
    <property type="evidence" value="ECO:0007669"/>
    <property type="project" value="UniProtKB-KW"/>
</dbReference>
<keyword evidence="8" id="KW-0597">Phosphoprotein</keyword>
<dbReference type="CDD" id="cd13220">
    <property type="entry name" value="PH-GRAM_GRAMDC"/>
    <property type="match status" value="1"/>
</dbReference>
<feature type="transmembrane region" description="Helical" evidence="25">
    <location>
        <begin position="269"/>
        <end position="292"/>
    </location>
</feature>
<evidence type="ECO:0000256" key="10">
    <source>
        <dbReference type="ARBA" id="ARBA00022703"/>
    </source>
</evidence>
<evidence type="ECO:0000256" key="9">
    <source>
        <dbReference type="ARBA" id="ARBA00022679"/>
    </source>
</evidence>
<gene>
    <name evidence="29" type="ORF">F2P81_016263</name>
</gene>
<dbReference type="PROSITE" id="PS50145">
    <property type="entry name" value="ZF_TRAF"/>
    <property type="match status" value="2"/>
</dbReference>
<dbReference type="InterPro" id="IPR011993">
    <property type="entry name" value="PH-like_dom_sf"/>
</dbReference>
<dbReference type="InterPro" id="IPR049440">
    <property type="entry name" value="TRAF3/5_RING"/>
</dbReference>